<dbReference type="PANTHER" id="PTHR15629">
    <property type="entry name" value="SH3YL1 PROTEIN"/>
    <property type="match status" value="1"/>
</dbReference>
<dbReference type="OrthoDB" id="9782434at2"/>
<evidence type="ECO:0000313" key="3">
    <source>
        <dbReference type="EMBL" id="MBB6143739.1"/>
    </source>
</evidence>
<proteinExistence type="predicted"/>
<protein>
    <submittedName>
        <fullName evidence="3">Lipid-binding SYLF domain-containing protein</fullName>
    </submittedName>
</protein>
<dbReference type="GO" id="GO:0035091">
    <property type="term" value="F:phosphatidylinositol binding"/>
    <property type="evidence" value="ECO:0007669"/>
    <property type="project" value="TreeGrafter"/>
</dbReference>
<keyword evidence="1" id="KW-0732">Signal</keyword>
<dbReference type="InterPro" id="IPR007461">
    <property type="entry name" value="Ysc84_actin-binding"/>
</dbReference>
<name>A0A841JVG8_9BACT</name>
<dbReference type="EMBL" id="JACHEK010000003">
    <property type="protein sequence ID" value="MBB6143739.1"/>
    <property type="molecule type" value="Genomic_DNA"/>
</dbReference>
<evidence type="ECO:0000313" key="4">
    <source>
        <dbReference type="Proteomes" id="UP000538666"/>
    </source>
</evidence>
<organism evidence="3 4">
    <name type="scientific">Silvibacterium bohemicum</name>
    <dbReference type="NCBI Taxonomy" id="1577686"/>
    <lineage>
        <taxon>Bacteria</taxon>
        <taxon>Pseudomonadati</taxon>
        <taxon>Acidobacteriota</taxon>
        <taxon>Terriglobia</taxon>
        <taxon>Terriglobales</taxon>
        <taxon>Acidobacteriaceae</taxon>
        <taxon>Silvibacterium</taxon>
    </lineage>
</organism>
<sequence>MLKRLLIFSALVLVVTQVAVASDRDDDVARTQKAAQVFKEIMDTPDKGIPHDLLNKAKCVAIIPGDKKLAFIFGGSYGRGVATCRTAHGWSAPMFVAIDEGSIGFQIGGSSTDIIMLFMNDHALHSLLSDKFKLGGDATVAAGPVGRDATAATDLKLNAEILSYSRSKGVFAGISLDGAVMQADKSGDQALYGTNVDRHQIVDGTIHVPASAHSLIHELDAYSS</sequence>
<dbReference type="PANTHER" id="PTHR15629:SF2">
    <property type="entry name" value="SH3 DOMAIN-CONTAINING YSC84-LIKE PROTEIN 1"/>
    <property type="match status" value="1"/>
</dbReference>
<feature type="domain" description="Ysc84 actin-binding" evidence="2">
    <location>
        <begin position="101"/>
        <end position="221"/>
    </location>
</feature>
<reference evidence="3 4" key="1">
    <citation type="submission" date="2020-08" db="EMBL/GenBank/DDBJ databases">
        <title>Genomic Encyclopedia of Type Strains, Phase IV (KMG-IV): sequencing the most valuable type-strain genomes for metagenomic binning, comparative biology and taxonomic classification.</title>
        <authorList>
            <person name="Goeker M."/>
        </authorList>
    </citation>
    <scope>NUCLEOTIDE SEQUENCE [LARGE SCALE GENOMIC DNA]</scope>
    <source>
        <strain evidence="3 4">DSM 103733</strain>
    </source>
</reference>
<dbReference type="Pfam" id="PF04366">
    <property type="entry name" value="Ysc84"/>
    <property type="match status" value="1"/>
</dbReference>
<dbReference type="InterPro" id="IPR051702">
    <property type="entry name" value="SH3_domain_YSC84-like"/>
</dbReference>
<comment type="caution">
    <text evidence="3">The sequence shown here is derived from an EMBL/GenBank/DDBJ whole genome shotgun (WGS) entry which is preliminary data.</text>
</comment>
<feature type="signal peptide" evidence="1">
    <location>
        <begin position="1"/>
        <end position="21"/>
    </location>
</feature>
<gene>
    <name evidence="3" type="ORF">HNQ77_001688</name>
</gene>
<keyword evidence="4" id="KW-1185">Reference proteome</keyword>
<evidence type="ECO:0000259" key="2">
    <source>
        <dbReference type="Pfam" id="PF04366"/>
    </source>
</evidence>
<dbReference type="AlphaFoldDB" id="A0A841JVG8"/>
<feature type="chain" id="PRO_5032472033" evidence="1">
    <location>
        <begin position="22"/>
        <end position="224"/>
    </location>
</feature>
<accession>A0A841JVG8</accession>
<dbReference type="CDD" id="cd11524">
    <property type="entry name" value="SYLF"/>
    <property type="match status" value="1"/>
</dbReference>
<dbReference type="RefSeq" id="WP_050059317.1">
    <property type="nucleotide sequence ID" value="NZ_JACHEK010000003.1"/>
</dbReference>
<dbReference type="Proteomes" id="UP000538666">
    <property type="component" value="Unassembled WGS sequence"/>
</dbReference>
<evidence type="ECO:0000256" key="1">
    <source>
        <dbReference type="SAM" id="SignalP"/>
    </source>
</evidence>